<keyword evidence="2" id="KW-1185">Reference proteome</keyword>
<evidence type="ECO:0008006" key="3">
    <source>
        <dbReference type="Google" id="ProtNLM"/>
    </source>
</evidence>
<dbReference type="STRING" id="1121098.HMPREF1534_02238"/>
<evidence type="ECO:0000313" key="2">
    <source>
        <dbReference type="Proteomes" id="UP000017831"/>
    </source>
</evidence>
<dbReference type="PATRIC" id="fig|1121098.3.peg.2277"/>
<sequence>MEPKQSYKENNYPYYHQVIGNDISNTWHDAAQKELGGDWQMPTKEEWHELLFSTEHEWVSIHDRQGYLFTAKNGSRLFFPANGYAYDQNVDTPDEGYYWTSTFSNIDNAYVTYLPSNSWGISYYDRYIGIGIRAVKMN</sequence>
<gene>
    <name evidence="1" type="ORF">HMPREF1534_02238</name>
</gene>
<protein>
    <recommendedName>
        <fullName evidence="3">Fibrobacter succinogenes major paralogous domain-containing protein</fullName>
    </recommendedName>
</protein>
<dbReference type="AlphaFoldDB" id="U6RCX2"/>
<name>U6RCX2_9BACT</name>
<comment type="caution">
    <text evidence="1">The sequence shown here is derived from an EMBL/GenBank/DDBJ whole genome shotgun (WGS) entry which is preliminary data.</text>
</comment>
<accession>U6RCX2</accession>
<dbReference type="OrthoDB" id="1048052at2"/>
<dbReference type="EMBL" id="AQHY01000026">
    <property type="protein sequence ID" value="EOA54360.1"/>
    <property type="molecule type" value="Genomic_DNA"/>
</dbReference>
<dbReference type="GeneID" id="60061821"/>
<dbReference type="RefSeq" id="WP_005940961.1">
    <property type="nucleotide sequence ID" value="NZ_KB890358.1"/>
</dbReference>
<organism evidence="1 2">
    <name type="scientific">Phocaeicola massiliensis B84634 = Timone 84634 = DSM 17679 = JCM 13223</name>
    <dbReference type="NCBI Taxonomy" id="1121098"/>
    <lineage>
        <taxon>Bacteria</taxon>
        <taxon>Pseudomonadati</taxon>
        <taxon>Bacteroidota</taxon>
        <taxon>Bacteroidia</taxon>
        <taxon>Bacteroidales</taxon>
        <taxon>Bacteroidaceae</taxon>
        <taxon>Phocaeicola</taxon>
    </lineage>
</organism>
<reference evidence="1 2" key="1">
    <citation type="submission" date="2013-04" db="EMBL/GenBank/DDBJ databases">
        <title>The Genome Sequence of Bacteroides massiliensis DSM 17679.</title>
        <authorList>
            <consortium name="The Broad Institute Genomics Platform"/>
            <person name="Earl A."/>
            <person name="Ward D."/>
            <person name="Feldgarden M."/>
            <person name="Gevers D."/>
            <person name="Martens E."/>
            <person name="Fenner L."/>
            <person name="Roux V."/>
            <person name="Mallet M.N."/>
            <person name="Raoult D."/>
            <person name="Walker B."/>
            <person name="Young S."/>
            <person name="Zeng Q."/>
            <person name="Gargeya S."/>
            <person name="Fitzgerald M."/>
            <person name="Haas B."/>
            <person name="Abouelleil A."/>
            <person name="Allen A.W."/>
            <person name="Alvarado L."/>
            <person name="Arachchi H.M."/>
            <person name="Berlin A.M."/>
            <person name="Chapman S.B."/>
            <person name="Gainer-Dewar J."/>
            <person name="Goldberg J."/>
            <person name="Griggs A."/>
            <person name="Gujja S."/>
            <person name="Hansen M."/>
            <person name="Howarth C."/>
            <person name="Imamovic A."/>
            <person name="Ireland A."/>
            <person name="Larimer J."/>
            <person name="McCowan C."/>
            <person name="Murphy C."/>
            <person name="Pearson M."/>
            <person name="Poon T.W."/>
            <person name="Priest M."/>
            <person name="Roberts A."/>
            <person name="Saif S."/>
            <person name="Shea T."/>
            <person name="Sisk P."/>
            <person name="Sykes S."/>
            <person name="Wortman J."/>
            <person name="Nusbaum C."/>
            <person name="Birren B."/>
        </authorList>
    </citation>
    <scope>NUCLEOTIDE SEQUENCE [LARGE SCALE GENOMIC DNA]</scope>
    <source>
        <strain evidence="2">B84634 / Timone 84634 / DSM 17679 / JCM 13223</strain>
    </source>
</reference>
<proteinExistence type="predicted"/>
<dbReference type="Proteomes" id="UP000017831">
    <property type="component" value="Unassembled WGS sequence"/>
</dbReference>
<evidence type="ECO:0000313" key="1">
    <source>
        <dbReference type="EMBL" id="EOA54360.1"/>
    </source>
</evidence>
<dbReference type="HOGENOM" id="CLU_1851143_0_0_10"/>